<evidence type="ECO:0000256" key="3">
    <source>
        <dbReference type="ARBA" id="ARBA00022692"/>
    </source>
</evidence>
<keyword evidence="3 6" id="KW-0812">Transmembrane</keyword>
<gene>
    <name evidence="7" type="ORF">JCM9140_3360</name>
</gene>
<evidence type="ECO:0000256" key="1">
    <source>
        <dbReference type="ARBA" id="ARBA00004651"/>
    </source>
</evidence>
<proteinExistence type="predicted"/>
<feature type="transmembrane region" description="Helical" evidence="6">
    <location>
        <begin position="35"/>
        <end position="53"/>
    </location>
</feature>
<evidence type="ECO:0000256" key="2">
    <source>
        <dbReference type="ARBA" id="ARBA00022475"/>
    </source>
</evidence>
<feature type="transmembrane region" description="Helical" evidence="6">
    <location>
        <begin position="12"/>
        <end position="29"/>
    </location>
</feature>
<dbReference type="Proteomes" id="UP000018890">
    <property type="component" value="Unassembled WGS sequence"/>
</dbReference>
<keyword evidence="5 6" id="KW-0472">Membrane</keyword>
<dbReference type="Pfam" id="PF03899">
    <property type="entry name" value="ATP-synt_I"/>
    <property type="match status" value="1"/>
</dbReference>
<evidence type="ECO:0000256" key="4">
    <source>
        <dbReference type="ARBA" id="ARBA00022989"/>
    </source>
</evidence>
<dbReference type="OrthoDB" id="2355635at2"/>
<dbReference type="PANTHER" id="PTHR40035:SF1">
    <property type="entry name" value="ATP SYNTHASE PROTEIN I"/>
    <property type="match status" value="1"/>
</dbReference>
<keyword evidence="2" id="KW-1003">Cell membrane</keyword>
<dbReference type="InterPro" id="IPR005598">
    <property type="entry name" value="ATP_synth_I"/>
</dbReference>
<evidence type="ECO:0000313" key="7">
    <source>
        <dbReference type="EMBL" id="GAE27232.1"/>
    </source>
</evidence>
<organism evidence="7 8">
    <name type="scientific">Halalkalibacter wakoensis JCM 9140</name>
    <dbReference type="NCBI Taxonomy" id="1236970"/>
    <lineage>
        <taxon>Bacteria</taxon>
        <taxon>Bacillati</taxon>
        <taxon>Bacillota</taxon>
        <taxon>Bacilli</taxon>
        <taxon>Bacillales</taxon>
        <taxon>Bacillaceae</taxon>
        <taxon>Halalkalibacter</taxon>
    </lineage>
</organism>
<feature type="transmembrane region" description="Helical" evidence="6">
    <location>
        <begin position="74"/>
        <end position="98"/>
    </location>
</feature>
<dbReference type="InterPro" id="IPR039072">
    <property type="entry name" value="ATP_synth_I_Bacilli"/>
</dbReference>
<dbReference type="AlphaFoldDB" id="W4Q5E9"/>
<dbReference type="RefSeq" id="WP_034748147.1">
    <property type="nucleotide sequence ID" value="NZ_BAUT01000043.1"/>
</dbReference>
<evidence type="ECO:0000256" key="6">
    <source>
        <dbReference type="SAM" id="Phobius"/>
    </source>
</evidence>
<name>W4Q5E9_9BACI</name>
<comment type="subcellular location">
    <subcellularLocation>
        <location evidence="1">Cell membrane</location>
        <topology evidence="1">Multi-pass membrane protein</topology>
    </subcellularLocation>
</comment>
<accession>W4Q5E9</accession>
<evidence type="ECO:0000313" key="8">
    <source>
        <dbReference type="Proteomes" id="UP000018890"/>
    </source>
</evidence>
<dbReference type="STRING" id="1236970.JCM9140_3360"/>
<comment type="caution">
    <text evidence="7">The sequence shown here is derived from an EMBL/GenBank/DDBJ whole genome shotgun (WGS) entry which is preliminary data.</text>
</comment>
<reference evidence="7" key="1">
    <citation type="journal article" date="2014" name="Genome Announc.">
        <title>Draft Genome Sequences of Three Alkaliphilic Bacillus Strains, Bacillus wakoensis JCM 9140T, Bacillus akibai JCM 9157T, and Bacillus hemicellulosilyticus JCM 9152T.</title>
        <authorList>
            <person name="Yuki M."/>
            <person name="Oshima K."/>
            <person name="Suda W."/>
            <person name="Oshida Y."/>
            <person name="Kitamura K."/>
            <person name="Iida T."/>
            <person name="Hattori M."/>
            <person name="Ohkuma M."/>
        </authorList>
    </citation>
    <scope>NUCLEOTIDE SEQUENCE [LARGE SCALE GENOMIC DNA]</scope>
    <source>
        <strain evidence="7">JCM 9140</strain>
    </source>
</reference>
<keyword evidence="4 6" id="KW-1133">Transmembrane helix</keyword>
<feature type="transmembrane region" description="Helical" evidence="6">
    <location>
        <begin position="104"/>
        <end position="124"/>
    </location>
</feature>
<dbReference type="PANTHER" id="PTHR40035">
    <property type="entry name" value="ATP SYNTHASE PROTEIN I"/>
    <property type="match status" value="1"/>
</dbReference>
<dbReference type="GO" id="GO:0005886">
    <property type="term" value="C:plasma membrane"/>
    <property type="evidence" value="ECO:0007669"/>
    <property type="project" value="UniProtKB-SubCell"/>
</dbReference>
<keyword evidence="8" id="KW-1185">Reference proteome</keyword>
<evidence type="ECO:0000256" key="5">
    <source>
        <dbReference type="ARBA" id="ARBA00023136"/>
    </source>
</evidence>
<dbReference type="EMBL" id="BAUT01000043">
    <property type="protein sequence ID" value="GAE27232.1"/>
    <property type="molecule type" value="Genomic_DNA"/>
</dbReference>
<protein>
    <submittedName>
        <fullName evidence="7">ATP synthase protein I</fullName>
    </submittedName>
</protein>
<sequence length="130" mass="14431">MMSLDGKMKHYTIAVSVILVLFMAGYFLTALKPHFLGLSLGLAFGYLSLWTTFRKAKVIGEVASGLKKYSVFSYSVAGFGVIIRIGLAILCVWLALIYPQSLHLISVIAGFSLIYIIIMTDMLLEFGRKR</sequence>